<feature type="region of interest" description="Disordered" evidence="7">
    <location>
        <begin position="158"/>
        <end position="177"/>
    </location>
</feature>
<evidence type="ECO:0000256" key="4">
    <source>
        <dbReference type="ARBA" id="ARBA00023163"/>
    </source>
</evidence>
<feature type="DNA-binding region" description="Fork-head" evidence="6">
    <location>
        <begin position="366"/>
        <end position="461"/>
    </location>
</feature>
<dbReference type="InterPro" id="IPR030456">
    <property type="entry name" value="TF_fork_head_CS_2"/>
</dbReference>
<dbReference type="PRINTS" id="PR00053">
    <property type="entry name" value="FORKHEAD"/>
</dbReference>
<proteinExistence type="predicted"/>
<protein>
    <submittedName>
        <fullName evidence="10">Fork head domain-containing protein</fullName>
    </submittedName>
</protein>
<dbReference type="SMART" id="SM00339">
    <property type="entry name" value="FH"/>
    <property type="match status" value="1"/>
</dbReference>
<evidence type="ECO:0000256" key="6">
    <source>
        <dbReference type="PROSITE-ProRule" id="PRU00089"/>
    </source>
</evidence>
<dbReference type="SUPFAM" id="SSF49879">
    <property type="entry name" value="SMAD/FHA domain"/>
    <property type="match status" value="1"/>
</dbReference>
<evidence type="ECO:0000256" key="1">
    <source>
        <dbReference type="ARBA" id="ARBA00004123"/>
    </source>
</evidence>
<dbReference type="GO" id="GO:0005634">
    <property type="term" value="C:nucleus"/>
    <property type="evidence" value="ECO:0007669"/>
    <property type="project" value="UniProtKB-SubCell"/>
</dbReference>
<feature type="compositionally biased region" description="Basic residues" evidence="7">
    <location>
        <begin position="1"/>
        <end position="12"/>
    </location>
</feature>
<dbReference type="InterPro" id="IPR018122">
    <property type="entry name" value="TF_fork_head_CS_1"/>
</dbReference>
<evidence type="ECO:0000256" key="3">
    <source>
        <dbReference type="ARBA" id="ARBA00023125"/>
    </source>
</evidence>
<feature type="region of interest" description="Disordered" evidence="7">
    <location>
        <begin position="264"/>
        <end position="341"/>
    </location>
</feature>
<evidence type="ECO:0000256" key="5">
    <source>
        <dbReference type="ARBA" id="ARBA00023242"/>
    </source>
</evidence>
<keyword evidence="4" id="KW-0804">Transcription</keyword>
<dbReference type="PROSITE" id="PS00657">
    <property type="entry name" value="FORK_HEAD_1"/>
    <property type="match status" value="1"/>
</dbReference>
<dbReference type="GO" id="GO:0000978">
    <property type="term" value="F:RNA polymerase II cis-regulatory region sequence-specific DNA binding"/>
    <property type="evidence" value="ECO:0007669"/>
    <property type="project" value="TreeGrafter"/>
</dbReference>
<dbReference type="PANTHER" id="PTHR45881:SF1">
    <property type="entry name" value="FORK HEAD PROTEIN HOMOLOG 2"/>
    <property type="match status" value="1"/>
</dbReference>
<dbReference type="SUPFAM" id="SSF46785">
    <property type="entry name" value="Winged helix' DNA-binding domain"/>
    <property type="match status" value="1"/>
</dbReference>
<dbReference type="InterPro" id="IPR001766">
    <property type="entry name" value="Fork_head_dom"/>
</dbReference>
<dbReference type="Gene3D" id="1.10.10.10">
    <property type="entry name" value="Winged helix-like DNA-binding domain superfamily/Winged helix DNA-binding domain"/>
    <property type="match status" value="1"/>
</dbReference>
<evidence type="ECO:0000259" key="9">
    <source>
        <dbReference type="PROSITE" id="PS50039"/>
    </source>
</evidence>
<feature type="region of interest" description="Disordered" evidence="7">
    <location>
        <begin position="512"/>
        <end position="533"/>
    </location>
</feature>
<dbReference type="PROSITE" id="PS00658">
    <property type="entry name" value="FORK_HEAD_2"/>
    <property type="match status" value="1"/>
</dbReference>
<dbReference type="InterPro" id="IPR000253">
    <property type="entry name" value="FHA_dom"/>
</dbReference>
<feature type="compositionally biased region" description="Polar residues" evidence="7">
    <location>
        <begin position="275"/>
        <end position="286"/>
    </location>
</feature>
<keyword evidence="2" id="KW-0805">Transcription regulation</keyword>
<comment type="subcellular location">
    <subcellularLocation>
        <location evidence="1 6">Nucleus</location>
    </subcellularLocation>
</comment>
<sequence length="825" mass="89910">MPPSSKRARAARKPVEIQEPSDAETPESIATPSRPTRKRGRATDAPSSTGRAATRRKIKDTRQPDREDTEGTEGGDQSDADTEPAIPTEAEVISKLKVPDRLVFATQDFANDLLEGRENVPGYGKIAGRDWTYIIKELEVNIGRPEQHEKAEQIQGFEGNQEANGTPSHKSKISIDLGPDRQTSRLHATISYDGDRGQWFIVVGGRNGLRIDTNILKRGQKAYLRSGSVIDICGTQMAFITTPTAENEGPVFADAIIRQVYTSDDTEPEGDASGRFQQPPNGTNPRRGQLPGFSDDQPSSTRVHPHSAAGTKGAAFAPPGTPIRQSAGFHSGFSRPSPASNGYSRGVMMESTESIDYSADSAKDLKPPHSYAQLIGMAIMSTHEQQMTLNNIYKYIMANYAFYRHNTGGWQNSIRHNLSLNKAFEKIARRTDEPGKGMKWMISPKERENFLSQGMKGCRVRPNPLPSGVRDGSDPSSPAVFGGNLPAPSTLPKIEESRSPQIDRYARAYPTANEAYTPDRGSRRPINSMDDNDPELTYYPPSAKSTLNHLTAAANAAGSPPPLYMNDENRLGLDTPFPIRSSQKLMPPSTLQRPSTFMEFSSPAPFWKFGSTPLKPLTDISPMKTPFSHFKPLSAGIKEDSEENEDIKSATESKNGEPFEASSPPQPNSATELGDGSPLRGAGRFAKPEPSPTFAKGEHNLPQDGRQSAQSIERSRSASQGQVQQQQQQPVAPNGHQPVAQPAAHPLQHPSQQNGANGMNGTNGMQHQAPPQNMRPQHAPAPSVNAMPRFDNEDDDGIDLMKGFQPIGSFHKMNTARFGMGAVGR</sequence>
<dbReference type="Proteomes" id="UP000799538">
    <property type="component" value="Unassembled WGS sequence"/>
</dbReference>
<dbReference type="EMBL" id="ML992506">
    <property type="protein sequence ID" value="KAF2223730.1"/>
    <property type="molecule type" value="Genomic_DNA"/>
</dbReference>
<evidence type="ECO:0000313" key="10">
    <source>
        <dbReference type="EMBL" id="KAF2223730.1"/>
    </source>
</evidence>
<evidence type="ECO:0000313" key="11">
    <source>
        <dbReference type="Proteomes" id="UP000799538"/>
    </source>
</evidence>
<dbReference type="GO" id="GO:0000981">
    <property type="term" value="F:DNA-binding transcription factor activity, RNA polymerase II-specific"/>
    <property type="evidence" value="ECO:0007669"/>
    <property type="project" value="TreeGrafter"/>
</dbReference>
<evidence type="ECO:0000256" key="2">
    <source>
        <dbReference type="ARBA" id="ARBA00023015"/>
    </source>
</evidence>
<dbReference type="FunFam" id="1.10.10.10:FF:000030">
    <property type="entry name" value="Forkhead box protein K2"/>
    <property type="match status" value="1"/>
</dbReference>
<gene>
    <name evidence="10" type="ORF">BDZ85DRAFT_295922</name>
</gene>
<dbReference type="OrthoDB" id="5954824at2759"/>
<dbReference type="CDD" id="cd00059">
    <property type="entry name" value="FH_FOX"/>
    <property type="match status" value="1"/>
</dbReference>
<dbReference type="InterPro" id="IPR036390">
    <property type="entry name" value="WH_DNA-bd_sf"/>
</dbReference>
<dbReference type="PANTHER" id="PTHR45881">
    <property type="entry name" value="CHECKPOINT SUPPRESSOR 1-LIKE, ISOFORM A-RELATED"/>
    <property type="match status" value="1"/>
</dbReference>
<dbReference type="PROSITE" id="PS50006">
    <property type="entry name" value="FHA_DOMAIN"/>
    <property type="match status" value="1"/>
</dbReference>
<feature type="compositionally biased region" description="Low complexity" evidence="7">
    <location>
        <begin position="752"/>
        <end position="766"/>
    </location>
</feature>
<keyword evidence="3 6" id="KW-0238">DNA-binding</keyword>
<feature type="domain" description="Fork-head" evidence="9">
    <location>
        <begin position="366"/>
        <end position="461"/>
    </location>
</feature>
<feature type="compositionally biased region" description="Low complexity" evidence="7">
    <location>
        <begin position="720"/>
        <end position="729"/>
    </location>
</feature>
<dbReference type="Gene3D" id="2.60.200.20">
    <property type="match status" value="1"/>
</dbReference>
<evidence type="ECO:0000256" key="7">
    <source>
        <dbReference type="SAM" id="MobiDB-lite"/>
    </source>
</evidence>
<feature type="compositionally biased region" description="Basic and acidic residues" evidence="7">
    <location>
        <begin position="646"/>
        <end position="657"/>
    </location>
</feature>
<dbReference type="CDD" id="cd22701">
    <property type="entry name" value="FHA_FKH1-like"/>
    <property type="match status" value="1"/>
</dbReference>
<organism evidence="10 11">
    <name type="scientific">Elsinoe ampelina</name>
    <dbReference type="NCBI Taxonomy" id="302913"/>
    <lineage>
        <taxon>Eukaryota</taxon>
        <taxon>Fungi</taxon>
        <taxon>Dikarya</taxon>
        <taxon>Ascomycota</taxon>
        <taxon>Pezizomycotina</taxon>
        <taxon>Dothideomycetes</taxon>
        <taxon>Dothideomycetidae</taxon>
        <taxon>Myriangiales</taxon>
        <taxon>Elsinoaceae</taxon>
        <taxon>Elsinoe</taxon>
    </lineage>
</organism>
<dbReference type="InterPro" id="IPR008984">
    <property type="entry name" value="SMAD_FHA_dom_sf"/>
</dbReference>
<keyword evidence="11" id="KW-1185">Reference proteome</keyword>
<feature type="region of interest" description="Disordered" evidence="7">
    <location>
        <begin position="619"/>
        <end position="801"/>
    </location>
</feature>
<feature type="region of interest" description="Disordered" evidence="7">
    <location>
        <begin position="467"/>
        <end position="498"/>
    </location>
</feature>
<feature type="compositionally biased region" description="Acidic residues" evidence="7">
    <location>
        <begin position="67"/>
        <end position="82"/>
    </location>
</feature>
<dbReference type="InterPro" id="IPR036388">
    <property type="entry name" value="WH-like_DNA-bd_sf"/>
</dbReference>
<dbReference type="Pfam" id="PF00498">
    <property type="entry name" value="FHA"/>
    <property type="match status" value="1"/>
</dbReference>
<accession>A0A6A6GE89</accession>
<evidence type="ECO:0000259" key="8">
    <source>
        <dbReference type="PROSITE" id="PS50006"/>
    </source>
</evidence>
<dbReference type="AlphaFoldDB" id="A0A6A6GE89"/>
<feature type="domain" description="FHA" evidence="8">
    <location>
        <begin position="140"/>
        <end position="216"/>
    </location>
</feature>
<name>A0A6A6GE89_9PEZI</name>
<reference evidence="11" key="1">
    <citation type="journal article" date="2020" name="Stud. Mycol.">
        <title>101 Dothideomycetes genomes: A test case for predicting lifestyles and emergence of pathogens.</title>
        <authorList>
            <person name="Haridas S."/>
            <person name="Albert R."/>
            <person name="Binder M."/>
            <person name="Bloem J."/>
            <person name="LaButti K."/>
            <person name="Salamov A."/>
            <person name="Andreopoulos B."/>
            <person name="Baker S."/>
            <person name="Barry K."/>
            <person name="Bills G."/>
            <person name="Bluhm B."/>
            <person name="Cannon C."/>
            <person name="Castanera R."/>
            <person name="Culley D."/>
            <person name="Daum C."/>
            <person name="Ezra D."/>
            <person name="Gonzalez J."/>
            <person name="Henrissat B."/>
            <person name="Kuo A."/>
            <person name="Liang C."/>
            <person name="Lipzen A."/>
            <person name="Lutzoni F."/>
            <person name="Magnuson J."/>
            <person name="Mondo S."/>
            <person name="Nolan M."/>
            <person name="Ohm R."/>
            <person name="Pangilinan J."/>
            <person name="Park H.-J."/>
            <person name="Ramirez L."/>
            <person name="Alfaro M."/>
            <person name="Sun H."/>
            <person name="Tritt A."/>
            <person name="Yoshinaga Y."/>
            <person name="Zwiers L.-H."/>
            <person name="Turgeon B."/>
            <person name="Goodwin S."/>
            <person name="Spatafora J."/>
            <person name="Crous P."/>
            <person name="Grigoriev I."/>
        </authorList>
    </citation>
    <scope>NUCLEOTIDE SEQUENCE [LARGE SCALE GENOMIC DNA]</scope>
    <source>
        <strain evidence="11">CECT 20119</strain>
    </source>
</reference>
<dbReference type="Pfam" id="PF00250">
    <property type="entry name" value="Forkhead"/>
    <property type="match status" value="1"/>
</dbReference>
<dbReference type="PROSITE" id="PS50039">
    <property type="entry name" value="FORK_HEAD_3"/>
    <property type="match status" value="1"/>
</dbReference>
<feature type="region of interest" description="Disordered" evidence="7">
    <location>
        <begin position="1"/>
        <end position="84"/>
    </location>
</feature>
<keyword evidence="5 6" id="KW-0539">Nucleus</keyword>